<sequence length="349" mass="38654">MTKSNTPGPQAAALLEAHVAFEIEQWQGKGAARRLRAEVDAIWAWAKDTPLHRLVSVDTVRGAAERLALDMTLPDRLAAVIGHIADHLIRLDVNHDTRVQDVVDEALFEDGVSLFVELEALRSRLIKRLLDSPVYTALASDVLYQGIKDYIFADSGAIKSIPGVSSLIKGSTSAVSKRLPGLEAQVEKRVRGYIENNTAKTLARSEQLLLESLDETRIRAIADEIWTQIHAKPLSIDDVIDRDELQKLVDFGLRVWQELRETQYVGELVDQAVVSFFDEYGDQPITELLQHVGVDRDLLRQEAEVLAPAVIDGLAESGLLEGVIRRRLEAFYTSKAFDKAFAAGADPGK</sequence>
<gene>
    <name evidence="1" type="ORF">ACFOSU_19805</name>
</gene>
<dbReference type="EMBL" id="JBHRSS010000010">
    <property type="protein sequence ID" value="MFC3106123.1"/>
    <property type="molecule type" value="Genomic_DNA"/>
</dbReference>
<accession>A0ABV7EW70</accession>
<comment type="caution">
    <text evidence="1">The sequence shown here is derived from an EMBL/GenBank/DDBJ whole genome shotgun (WGS) entry which is preliminary data.</text>
</comment>
<evidence type="ECO:0000313" key="1">
    <source>
        <dbReference type="EMBL" id="MFC3106123.1"/>
    </source>
</evidence>
<dbReference type="Proteomes" id="UP001595462">
    <property type="component" value="Unassembled WGS sequence"/>
</dbReference>
<evidence type="ECO:0000313" key="2">
    <source>
        <dbReference type="Proteomes" id="UP001595462"/>
    </source>
</evidence>
<proteinExistence type="predicted"/>
<keyword evidence="2" id="KW-1185">Reference proteome</keyword>
<protein>
    <submittedName>
        <fullName evidence="1">Uncharacterized protein</fullName>
    </submittedName>
</protein>
<dbReference type="RefSeq" id="WP_380691716.1">
    <property type="nucleotide sequence ID" value="NZ_JBHRSS010000010.1"/>
</dbReference>
<organism evidence="1 2">
    <name type="scientific">Salinisphaera aquimarina</name>
    <dbReference type="NCBI Taxonomy" id="2094031"/>
    <lineage>
        <taxon>Bacteria</taxon>
        <taxon>Pseudomonadati</taxon>
        <taxon>Pseudomonadota</taxon>
        <taxon>Gammaproteobacteria</taxon>
        <taxon>Salinisphaerales</taxon>
        <taxon>Salinisphaeraceae</taxon>
        <taxon>Salinisphaera</taxon>
    </lineage>
</organism>
<name>A0ABV7EW70_9GAMM</name>
<reference evidence="2" key="1">
    <citation type="journal article" date="2019" name="Int. J. Syst. Evol. Microbiol.">
        <title>The Global Catalogue of Microorganisms (GCM) 10K type strain sequencing project: providing services to taxonomists for standard genome sequencing and annotation.</title>
        <authorList>
            <consortium name="The Broad Institute Genomics Platform"/>
            <consortium name="The Broad Institute Genome Sequencing Center for Infectious Disease"/>
            <person name="Wu L."/>
            <person name="Ma J."/>
        </authorList>
    </citation>
    <scope>NUCLEOTIDE SEQUENCE [LARGE SCALE GENOMIC DNA]</scope>
    <source>
        <strain evidence="2">KCTC 52640</strain>
    </source>
</reference>